<comment type="caution">
    <text evidence="1">The sequence shown here is derived from an EMBL/GenBank/DDBJ whole genome shotgun (WGS) entry which is preliminary data.</text>
</comment>
<evidence type="ECO:0000313" key="1">
    <source>
        <dbReference type="EMBL" id="KPU43467.1"/>
    </source>
</evidence>
<reference evidence="1 2" key="1">
    <citation type="submission" date="2015-09" db="EMBL/GenBank/DDBJ databases">
        <title>Genome sequence of Oxobacter pfennigii DSM 3222.</title>
        <authorList>
            <person name="Poehlein A."/>
            <person name="Bengelsdorf F.R."/>
            <person name="Schiel-Bengelsdorf B."/>
            <person name="Duerre P."/>
            <person name="Daniel R."/>
        </authorList>
    </citation>
    <scope>NUCLEOTIDE SEQUENCE [LARGE SCALE GENOMIC DNA]</scope>
    <source>
        <strain evidence="1 2">DSM 3222</strain>
    </source>
</reference>
<dbReference type="Proteomes" id="UP000050326">
    <property type="component" value="Unassembled WGS sequence"/>
</dbReference>
<dbReference type="RefSeq" id="WP_054875908.1">
    <property type="nucleotide sequence ID" value="NZ_LKET01000039.1"/>
</dbReference>
<keyword evidence="2" id="KW-1185">Reference proteome</keyword>
<accession>A0A0P8W4E7</accession>
<organism evidence="1 2">
    <name type="scientific">Oxobacter pfennigii</name>
    <dbReference type="NCBI Taxonomy" id="36849"/>
    <lineage>
        <taxon>Bacteria</taxon>
        <taxon>Bacillati</taxon>
        <taxon>Bacillota</taxon>
        <taxon>Clostridia</taxon>
        <taxon>Eubacteriales</taxon>
        <taxon>Clostridiaceae</taxon>
        <taxon>Oxobacter</taxon>
    </lineage>
</organism>
<protein>
    <submittedName>
        <fullName evidence="1">Uncharacterized protein</fullName>
    </submittedName>
</protein>
<name>A0A0P8W4E7_9CLOT</name>
<dbReference type="AlphaFoldDB" id="A0A0P8W4E7"/>
<dbReference type="STRING" id="36849.OXPF_29080"/>
<gene>
    <name evidence="1" type="ORF">OXPF_29080</name>
</gene>
<dbReference type="EMBL" id="LKET01000039">
    <property type="protein sequence ID" value="KPU43467.1"/>
    <property type="molecule type" value="Genomic_DNA"/>
</dbReference>
<evidence type="ECO:0000313" key="2">
    <source>
        <dbReference type="Proteomes" id="UP000050326"/>
    </source>
</evidence>
<sequence length="188" mass="21574">MIEKQKTIEVAIKNMVNSHMNSYSRDLILCAELLNQITEKGFVFDYTRFSLDDQELASDIAYQISHMEEMVNNVIKSERNNQLYADEEIGELYCGDDEVDQSAKENEPKFEFDDIGDFFPITDNCDSLSEVLSCMQIPHIIFDGTGYCFNGNYYSIVDAGIDRMVLKVTKIQESDIDPLCLEILNNQM</sequence>
<proteinExistence type="predicted"/>